<dbReference type="Proteomes" id="UP000186777">
    <property type="component" value="Unassembled WGS sequence"/>
</dbReference>
<dbReference type="GO" id="GO:0006865">
    <property type="term" value="P:amino acid transport"/>
    <property type="evidence" value="ECO:0007669"/>
    <property type="project" value="UniProtKB-KW"/>
</dbReference>
<dbReference type="RefSeq" id="WP_303680568.1">
    <property type="nucleotide sequence ID" value="NZ_MNTG01000048.1"/>
</dbReference>
<keyword evidence="2" id="KW-0813">Transport</keyword>
<evidence type="ECO:0000259" key="6">
    <source>
        <dbReference type="Pfam" id="PF13458"/>
    </source>
</evidence>
<evidence type="ECO:0000256" key="3">
    <source>
        <dbReference type="ARBA" id="ARBA00022729"/>
    </source>
</evidence>
<feature type="signal peptide" evidence="5">
    <location>
        <begin position="1"/>
        <end position="21"/>
    </location>
</feature>
<dbReference type="InterPro" id="IPR028081">
    <property type="entry name" value="Leu-bd"/>
</dbReference>
<dbReference type="EMBL" id="MNTG01000048">
    <property type="protein sequence ID" value="OLA36159.1"/>
    <property type="molecule type" value="Genomic_DNA"/>
</dbReference>
<keyword evidence="4" id="KW-0029">Amino-acid transport</keyword>
<evidence type="ECO:0000256" key="5">
    <source>
        <dbReference type="SAM" id="SignalP"/>
    </source>
</evidence>
<dbReference type="InterPro" id="IPR000709">
    <property type="entry name" value="Leu_Ile_Val-bd"/>
</dbReference>
<keyword evidence="3 5" id="KW-0732">Signal</keyword>
<comment type="caution">
    <text evidence="7">The sequence shown here is derived from an EMBL/GenBank/DDBJ whole genome shotgun (WGS) entry which is preliminary data.</text>
</comment>
<evidence type="ECO:0000313" key="7">
    <source>
        <dbReference type="EMBL" id="OLA36159.1"/>
    </source>
</evidence>
<dbReference type="Pfam" id="PF13458">
    <property type="entry name" value="Peripla_BP_6"/>
    <property type="match status" value="1"/>
</dbReference>
<dbReference type="PANTHER" id="PTHR30483">
    <property type="entry name" value="LEUCINE-SPECIFIC-BINDING PROTEIN"/>
    <property type="match status" value="1"/>
</dbReference>
<name>A0A1Q6R196_9FIRM</name>
<gene>
    <name evidence="7" type="ORF">BHW43_11045</name>
</gene>
<evidence type="ECO:0000256" key="1">
    <source>
        <dbReference type="ARBA" id="ARBA00010062"/>
    </source>
</evidence>
<evidence type="ECO:0000313" key="8">
    <source>
        <dbReference type="Proteomes" id="UP000186777"/>
    </source>
</evidence>
<organism evidence="7 8">
    <name type="scientific">Phascolarctobacterium succinatutens</name>
    <dbReference type="NCBI Taxonomy" id="626940"/>
    <lineage>
        <taxon>Bacteria</taxon>
        <taxon>Bacillati</taxon>
        <taxon>Bacillota</taxon>
        <taxon>Negativicutes</taxon>
        <taxon>Acidaminococcales</taxon>
        <taxon>Acidaminococcaceae</taxon>
        <taxon>Phascolarctobacterium</taxon>
    </lineage>
</organism>
<dbReference type="PROSITE" id="PS51257">
    <property type="entry name" value="PROKAR_LIPOPROTEIN"/>
    <property type="match status" value="1"/>
</dbReference>
<proteinExistence type="inferred from homology"/>
<dbReference type="CDD" id="cd06347">
    <property type="entry name" value="PBP1_ABC_LivK_ligand_binding-like"/>
    <property type="match status" value="1"/>
</dbReference>
<evidence type="ECO:0000256" key="2">
    <source>
        <dbReference type="ARBA" id="ARBA00022448"/>
    </source>
</evidence>
<dbReference type="STRING" id="626940.BHW43_11045"/>
<dbReference type="PANTHER" id="PTHR30483:SF6">
    <property type="entry name" value="PERIPLASMIC BINDING PROTEIN OF ABC TRANSPORTER FOR NATURAL AMINO ACIDS"/>
    <property type="match status" value="1"/>
</dbReference>
<dbReference type="SUPFAM" id="SSF53822">
    <property type="entry name" value="Periplasmic binding protein-like I"/>
    <property type="match status" value="1"/>
</dbReference>
<dbReference type="Gene3D" id="3.40.50.2300">
    <property type="match status" value="2"/>
</dbReference>
<dbReference type="AlphaFoldDB" id="A0A1Q6R196"/>
<sequence length="390" mass="41376">MKKWKKLASAAMAAMMCAALLTGCGGEKKQADTGDTIKVGAAFELTGNVANYGKSINEGFKLAVDELNKNGGVNGKKISVVESDNKSEPAESGNAVTKLITQDKVVAVVGPATSGCVNAATPITTANKIPQIAPAATAPSITVENGKVKDFVFRACFIDPFQGQVMAVFADKTLKVKNVAIFYDSSSDYSKGLAEVFQKTLEGKGGKIVAKEAFLAKDVDFKSALTKLKASNPEAIYVPGYYEEVSKIIKQAREIGITCPMLGSDGWESPKLAEIAGKDALKGCYYVSAFNAKDEDKSVQDFIKKFKEKYQKDPDIFAMQGYNAGLILADALKRAGSTDGTKLAKAIAETKDLPVASGKLTFDVNHNPVMPALIIGLETGTPTLVEKISL</sequence>
<feature type="chain" id="PRO_5039629401" evidence="5">
    <location>
        <begin position="22"/>
        <end position="390"/>
    </location>
</feature>
<dbReference type="PRINTS" id="PR00337">
    <property type="entry name" value="LEUILEVALBP"/>
</dbReference>
<feature type="domain" description="Leucine-binding protein" evidence="6">
    <location>
        <begin position="36"/>
        <end position="375"/>
    </location>
</feature>
<comment type="similarity">
    <text evidence="1">Belongs to the leucine-binding protein family.</text>
</comment>
<dbReference type="InterPro" id="IPR051010">
    <property type="entry name" value="BCAA_transport"/>
</dbReference>
<evidence type="ECO:0000256" key="4">
    <source>
        <dbReference type="ARBA" id="ARBA00022970"/>
    </source>
</evidence>
<reference evidence="7 8" key="1">
    <citation type="journal article" date="2016" name="Nat. Biotechnol.">
        <title>Measurement of bacterial replication rates in microbial communities.</title>
        <authorList>
            <person name="Brown C.T."/>
            <person name="Olm M.R."/>
            <person name="Thomas B.C."/>
            <person name="Banfield J.F."/>
        </authorList>
    </citation>
    <scope>NUCLEOTIDE SEQUENCE [LARGE SCALE GENOMIC DNA]</scope>
    <source>
        <strain evidence="7">46_33</strain>
    </source>
</reference>
<dbReference type="InterPro" id="IPR028082">
    <property type="entry name" value="Peripla_BP_I"/>
</dbReference>
<protein>
    <submittedName>
        <fullName evidence="7">Ethanolamine utilization protein EutJ</fullName>
    </submittedName>
</protein>
<accession>A0A1Q6R196</accession>